<keyword evidence="2" id="KW-0539">Nucleus</keyword>
<dbReference type="Proteomes" id="UP001140562">
    <property type="component" value="Unassembled WGS sequence"/>
</dbReference>
<dbReference type="InterPro" id="IPR050613">
    <property type="entry name" value="Sec_Metabolite_Reg"/>
</dbReference>
<gene>
    <name evidence="3" type="ORF">N0V87_007375</name>
</gene>
<dbReference type="CDD" id="cd12148">
    <property type="entry name" value="fungal_TF_MHR"/>
    <property type="match status" value="1"/>
</dbReference>
<reference evidence="3" key="1">
    <citation type="submission" date="2022-10" db="EMBL/GenBank/DDBJ databases">
        <title>Tapping the CABI collections for fungal endophytes: first genome assemblies for Collariella, Neodidymelliopsis, Ascochyta clinopodiicola, Didymella pomorum, Didymosphaeria variabile, Neocosmospora piperis and Neocucurbitaria cava.</title>
        <authorList>
            <person name="Hill R."/>
        </authorList>
    </citation>
    <scope>NUCLEOTIDE SEQUENCE</scope>
    <source>
        <strain evidence="3">IMI 360193</strain>
    </source>
</reference>
<dbReference type="EMBL" id="JAPEUV010000089">
    <property type="protein sequence ID" value="KAJ4333714.1"/>
    <property type="molecule type" value="Genomic_DNA"/>
</dbReference>
<dbReference type="AlphaFoldDB" id="A0A9W8WUX4"/>
<comment type="caution">
    <text evidence="3">The sequence shown here is derived from an EMBL/GenBank/DDBJ whole genome shotgun (WGS) entry which is preliminary data.</text>
</comment>
<accession>A0A9W8WUX4</accession>
<dbReference type="GO" id="GO:0005634">
    <property type="term" value="C:nucleus"/>
    <property type="evidence" value="ECO:0007669"/>
    <property type="project" value="UniProtKB-SubCell"/>
</dbReference>
<evidence type="ECO:0008006" key="5">
    <source>
        <dbReference type="Google" id="ProtNLM"/>
    </source>
</evidence>
<organism evidence="3 4">
    <name type="scientific">Didymella glomerata</name>
    <dbReference type="NCBI Taxonomy" id="749621"/>
    <lineage>
        <taxon>Eukaryota</taxon>
        <taxon>Fungi</taxon>
        <taxon>Dikarya</taxon>
        <taxon>Ascomycota</taxon>
        <taxon>Pezizomycotina</taxon>
        <taxon>Dothideomycetes</taxon>
        <taxon>Pleosporomycetidae</taxon>
        <taxon>Pleosporales</taxon>
        <taxon>Pleosporineae</taxon>
        <taxon>Didymellaceae</taxon>
        <taxon>Didymella</taxon>
    </lineage>
</organism>
<protein>
    <recommendedName>
        <fullName evidence="5">Transcription factor domain-containing protein</fullName>
    </recommendedName>
</protein>
<dbReference type="PANTHER" id="PTHR31001:SF49">
    <property type="entry name" value="ZN(II)2CYS6 TRANSCRIPTION FACTOR (EUROFUNG)"/>
    <property type="match status" value="1"/>
</dbReference>
<evidence type="ECO:0000313" key="3">
    <source>
        <dbReference type="EMBL" id="KAJ4333714.1"/>
    </source>
</evidence>
<evidence type="ECO:0000256" key="1">
    <source>
        <dbReference type="ARBA" id="ARBA00004123"/>
    </source>
</evidence>
<evidence type="ECO:0000256" key="2">
    <source>
        <dbReference type="ARBA" id="ARBA00023242"/>
    </source>
</evidence>
<proteinExistence type="predicted"/>
<evidence type="ECO:0000313" key="4">
    <source>
        <dbReference type="Proteomes" id="UP001140562"/>
    </source>
</evidence>
<sequence>MQLPEIFFKNALITWKACATSSQLSDRLSRDFGRISLQNDASSYTESDHWTAILEELGDFKDMLNRQEDFEDVDNARPQPGLDLLLNAIVPATKLEVLSSIPPRPVVDTFIAGYFSSADMPVTLIIHRYAFFRQYEIFWERPLETPIIWVTILFGMMYQVAYYTLAASQNPGTLGDEMLAEYREIVATARQKMMQCLRLGNYLKGSRHTIEALLYLLQIEYVQGEGAEYGCWQLIGVIVRTAIKMGYHRDGSHFPEISAFDAEMSLLDDDFDESSITLPPARPQTEHTLSQFLVYKSRVVSVYGMICDFTTSSKQRDYSEAMRLDDLLNRAYAGKPAVLEPKPMQKSIADGPHLITRRLYIAMSYHHAQMTLHRKFMIPGKISPAYAYSYNACTSAALSALKYQRDLFEQCQPGRMLYSDRWKILSLIQSEFLLATTIMCLDLDDDLNRVHRNDSSGSLALNVERQRKVDALEASRADWSHQRDVSKEAQTAVKAIELVLSKLTNINAEDHGASTRSPGQESEMLTHTTAVAPEAPFDQGMSRNYPLDTAIPESYDVYEWNELFDLDVPWDSWVQI</sequence>
<dbReference type="PANTHER" id="PTHR31001">
    <property type="entry name" value="UNCHARACTERIZED TRANSCRIPTIONAL REGULATORY PROTEIN"/>
    <property type="match status" value="1"/>
</dbReference>
<comment type="subcellular location">
    <subcellularLocation>
        <location evidence="1">Nucleus</location>
    </subcellularLocation>
</comment>
<dbReference type="OrthoDB" id="4934715at2759"/>
<name>A0A9W8WUX4_9PLEO</name>
<keyword evidence="4" id="KW-1185">Reference proteome</keyword>